<evidence type="ECO:0000256" key="6">
    <source>
        <dbReference type="ARBA" id="ARBA00022723"/>
    </source>
</evidence>
<keyword evidence="10 17" id="KW-1043">Host membrane</keyword>
<evidence type="ECO:0000256" key="5">
    <source>
        <dbReference type="ARBA" id="ARBA00022692"/>
    </source>
</evidence>
<accession>A0A455WY42</accession>
<keyword evidence="7 17" id="KW-0378">Hydrolase</keyword>
<comment type="similarity">
    <text evidence="17">Belongs to the glycosyl hydrolase 34 family.</text>
</comment>
<evidence type="ECO:0000256" key="7">
    <source>
        <dbReference type="ARBA" id="ARBA00022801"/>
    </source>
</evidence>
<dbReference type="GO" id="GO:0004308">
    <property type="term" value="F:exo-alpha-sialidase activity"/>
    <property type="evidence" value="ECO:0007669"/>
    <property type="project" value="UniProtKB-UniRule"/>
</dbReference>
<comment type="PTM">
    <text evidence="17">N-glycosylated.</text>
</comment>
<comment type="function">
    <text evidence="17">Catalyzes the removal of terminal sialic acid residues from viral and cellular glycoconjugates.</text>
</comment>
<dbReference type="EC" id="3.2.1.18" evidence="17"/>
<comment type="subcellular location">
    <subcellularLocation>
        <location evidence="2">Host membrane</location>
        <topology evidence="2">Single-pass type II membrane protein</topology>
    </subcellularLocation>
    <subcellularLocation>
        <location evidence="17">Virion membrane</location>
    </subcellularLocation>
    <subcellularLocation>
        <location evidence="17">Host apical cell membrane</location>
        <topology evidence="17">Single-pass type II membrane protein</topology>
    </subcellularLocation>
</comment>
<evidence type="ECO:0000256" key="9">
    <source>
        <dbReference type="ARBA" id="ARBA00022844"/>
    </source>
</evidence>
<sequence length="472" mass="52098">MNPNQKLFALSGVAIALSVLNLLIGISNVGLNISLHLKEEGPKREDNLTCMTINQNNTTVVENTYVNNTTIITKEAELKTPSYLLLNKSLCNVEGWVVIAKDNAVRFGESEQIIVTREPYVSCDPKGCKMYALHQGTTIRNKHSNGTIHDRTAFRGLISTPLGTPPTVSNSDFICVGWSSTTCHDGIGRMTICIQGNNDNATATVYYNRRLTTTIKTWAKNILRTQESECVCHNGTCAVVMTDGSASSQAYTKVVYFHKGFVIKEEALKGSARHIEECSCYGHNQRVTCVCRDNWQGANRPIIEIDMNTLEHTSRYLCTGILTDTSRPGDKPSGDCSNPITGSPGAPGVKGFGFLNGDNTWLGRTISPRSRSGFEMLKIPNAGTDPNSRIAERQEVVDNNNWSGYSGSFIDYWNDNSNCYNPCFYVELIRGRPEEAKYVWWTSNSLIALCGSPFPVGSGSFHDRAIRLLLFV</sequence>
<dbReference type="Pfam" id="PF00064">
    <property type="entry name" value="Neur"/>
    <property type="match status" value="1"/>
</dbReference>
<keyword evidence="12" id="KW-1133">Transmembrane helix</keyword>
<dbReference type="Gene3D" id="2.120.10.10">
    <property type="match status" value="1"/>
</dbReference>
<keyword evidence="9 17" id="KW-0946">Virion</keyword>
<evidence type="ECO:0000256" key="11">
    <source>
        <dbReference type="ARBA" id="ARBA00022968"/>
    </source>
</evidence>
<comment type="cofactor">
    <cofactor evidence="1 17">
        <name>Ca(2+)</name>
        <dbReference type="ChEBI" id="CHEBI:29108"/>
    </cofactor>
</comment>
<dbReference type="GO" id="GO:0055036">
    <property type="term" value="C:virion membrane"/>
    <property type="evidence" value="ECO:0007669"/>
    <property type="project" value="UniProtKB-SubCell"/>
</dbReference>
<evidence type="ECO:0000256" key="3">
    <source>
        <dbReference type="ARBA" id="ARBA00011881"/>
    </source>
</evidence>
<evidence type="ECO:0000256" key="17">
    <source>
        <dbReference type="RuleBase" id="RU361252"/>
    </source>
</evidence>
<dbReference type="GO" id="GO:0020002">
    <property type="term" value="C:host cell plasma membrane"/>
    <property type="evidence" value="ECO:0007669"/>
    <property type="project" value="UniProtKB-SubCell"/>
</dbReference>
<keyword evidence="6 17" id="KW-0479">Metal-binding</keyword>
<keyword evidence="11" id="KW-0735">Signal-anchor</keyword>
<dbReference type="GO" id="GO:0005975">
    <property type="term" value="P:carbohydrate metabolic process"/>
    <property type="evidence" value="ECO:0007669"/>
    <property type="project" value="UniProtKB-UniRule"/>
</dbReference>
<evidence type="ECO:0000256" key="2">
    <source>
        <dbReference type="ARBA" id="ARBA00004597"/>
    </source>
</evidence>
<reference evidence="18" key="1">
    <citation type="submission" date="2019-03" db="EMBL/GenBank/DDBJ databases">
        <title>High prevalence of avian influenza virus H4N7 subtype in migratory shorebirds in Japan.</title>
        <authorList>
            <person name="Yamaguchi E."/>
            <person name="Dao T.D."/>
            <person name="Ogawa H."/>
            <person name="Mizutani T."/>
            <person name="Omatsu T."/>
            <person name="Nagai M."/>
            <person name="Imai K."/>
        </authorList>
    </citation>
    <scope>NUCLEOTIDE SEQUENCE</scope>
    <source>
        <strain evidence="18">A/Calidris ruficollis/Hokkaido/12EY0172/2012</strain>
    </source>
</reference>
<dbReference type="EMBL" id="LC467226">
    <property type="protein sequence ID" value="BBJ21234.1"/>
    <property type="molecule type" value="Viral_cRNA"/>
</dbReference>
<comment type="catalytic activity">
    <reaction evidence="17">
        <text>Hydrolysis of alpha-(2-&gt;3)-, alpha-(2-&gt;6)-, alpha-(2-&gt;8)- glycosidic linkages of terminal sialic acid residues in oligosaccharides, glycoproteins, glycolipids, colominic acid and synthetic substrates.</text>
        <dbReference type="EC" id="3.2.1.18"/>
    </reaction>
</comment>
<comment type="subunit">
    <text evidence="3 17">Homotetramer.</text>
</comment>
<evidence type="ECO:0000256" key="15">
    <source>
        <dbReference type="ARBA" id="ARBA00023180"/>
    </source>
</evidence>
<name>A0A455WY42_9INFA</name>
<protein>
    <recommendedName>
        <fullName evidence="17">Neuraminidase</fullName>
        <ecNumber evidence="17">3.2.1.18</ecNumber>
    </recommendedName>
</protein>
<dbReference type="GO" id="GO:0016020">
    <property type="term" value="C:membrane"/>
    <property type="evidence" value="ECO:0007669"/>
    <property type="project" value="InterPro"/>
</dbReference>
<dbReference type="InterPro" id="IPR036278">
    <property type="entry name" value="Sialidase_sf"/>
</dbReference>
<proteinExistence type="inferred from homology"/>
<dbReference type="HAMAP" id="MF_04071">
    <property type="entry name" value="INFV_NRAM"/>
    <property type="match status" value="1"/>
</dbReference>
<evidence type="ECO:0000256" key="14">
    <source>
        <dbReference type="ARBA" id="ARBA00023157"/>
    </source>
</evidence>
<evidence type="ECO:0000313" key="18">
    <source>
        <dbReference type="EMBL" id="BBJ21234.1"/>
    </source>
</evidence>
<keyword evidence="14" id="KW-1015">Disulfide bond</keyword>
<keyword evidence="5" id="KW-0812">Transmembrane</keyword>
<keyword evidence="16 17" id="KW-0326">Glycosidase</keyword>
<keyword evidence="8 17" id="KW-0106">Calcium</keyword>
<dbReference type="SUPFAM" id="SSF50939">
    <property type="entry name" value="Sialidases"/>
    <property type="match status" value="1"/>
</dbReference>
<dbReference type="GO" id="GO:0046872">
    <property type="term" value="F:metal ion binding"/>
    <property type="evidence" value="ECO:0007669"/>
    <property type="project" value="UniProtKB-KW"/>
</dbReference>
<evidence type="ECO:0000256" key="12">
    <source>
        <dbReference type="ARBA" id="ARBA00022989"/>
    </source>
</evidence>
<feature type="non-terminal residue" evidence="18">
    <location>
        <position position="472"/>
    </location>
</feature>
<evidence type="ECO:0000256" key="4">
    <source>
        <dbReference type="ARBA" id="ARBA00022511"/>
    </source>
</evidence>
<keyword evidence="15 17" id="KW-0325">Glycoprotein</keyword>
<keyword evidence="13" id="KW-0472">Membrane</keyword>
<evidence type="ECO:0000256" key="10">
    <source>
        <dbReference type="ARBA" id="ARBA00022870"/>
    </source>
</evidence>
<dbReference type="InterPro" id="IPR001860">
    <property type="entry name" value="Glyco_hydro_34"/>
</dbReference>
<evidence type="ECO:0000256" key="1">
    <source>
        <dbReference type="ARBA" id="ARBA00001913"/>
    </source>
</evidence>
<organism evidence="18">
    <name type="scientific">Influenza A virus</name>
    <dbReference type="NCBI Taxonomy" id="11320"/>
    <lineage>
        <taxon>Viruses</taxon>
        <taxon>Riboviria</taxon>
        <taxon>Orthornavirae</taxon>
        <taxon>Negarnaviricota</taxon>
        <taxon>Polyploviricotina</taxon>
        <taxon>Insthoviricetes</taxon>
        <taxon>Articulavirales</taxon>
        <taxon>Orthomyxoviridae</taxon>
        <taxon>Alphainfluenzavirus</taxon>
        <taxon>Alphainfluenzavirus influenzae</taxon>
    </lineage>
</organism>
<gene>
    <name evidence="17 18" type="primary">NA</name>
</gene>
<keyword evidence="4 17" id="KW-1032">Host cell membrane</keyword>
<evidence type="ECO:0000256" key="16">
    <source>
        <dbReference type="ARBA" id="ARBA00023295"/>
    </source>
</evidence>
<evidence type="ECO:0000256" key="8">
    <source>
        <dbReference type="ARBA" id="ARBA00022837"/>
    </source>
</evidence>
<evidence type="ECO:0000256" key="13">
    <source>
        <dbReference type="ARBA" id="ARBA00023136"/>
    </source>
</evidence>